<feature type="region of interest" description="Disordered" evidence="1">
    <location>
        <begin position="1"/>
        <end position="43"/>
    </location>
</feature>
<dbReference type="AlphaFoldDB" id="A0A9D3YEJ4"/>
<comment type="caution">
    <text evidence="2">The sequence shown here is derived from an EMBL/GenBank/DDBJ whole genome shotgun (WGS) entry which is preliminary data.</text>
</comment>
<accession>A0A9D3YEJ4</accession>
<dbReference type="Proteomes" id="UP000828390">
    <property type="component" value="Unassembled WGS sequence"/>
</dbReference>
<name>A0A9D3YEJ4_DREPO</name>
<reference evidence="2" key="2">
    <citation type="submission" date="2020-11" db="EMBL/GenBank/DDBJ databases">
        <authorList>
            <person name="McCartney M.A."/>
            <person name="Auch B."/>
            <person name="Kono T."/>
            <person name="Mallez S."/>
            <person name="Becker A."/>
            <person name="Gohl D.M."/>
            <person name="Silverstein K.A.T."/>
            <person name="Koren S."/>
            <person name="Bechman K.B."/>
            <person name="Herman A."/>
            <person name="Abrahante J.E."/>
            <person name="Garbe J."/>
        </authorList>
    </citation>
    <scope>NUCLEOTIDE SEQUENCE</scope>
    <source>
        <strain evidence="2">Duluth1</strain>
        <tissue evidence="2">Whole animal</tissue>
    </source>
</reference>
<protein>
    <submittedName>
        <fullName evidence="2">Uncharacterized protein</fullName>
    </submittedName>
</protein>
<keyword evidence="3" id="KW-1185">Reference proteome</keyword>
<proteinExistence type="predicted"/>
<feature type="region of interest" description="Disordered" evidence="1">
    <location>
        <begin position="140"/>
        <end position="192"/>
    </location>
</feature>
<evidence type="ECO:0000256" key="1">
    <source>
        <dbReference type="SAM" id="MobiDB-lite"/>
    </source>
</evidence>
<feature type="region of interest" description="Disordered" evidence="1">
    <location>
        <begin position="57"/>
        <end position="123"/>
    </location>
</feature>
<sequence>MSYSNLPSNQDELTPPATRESTQPETARRDRPSTTKSESKLYLKTPEDFVNSVKQHAKPLREDFHRKLNSVKTVREITYSAKPYRTYKKRSDETTTDEQPKLQPVSYPISTQKPDSNKLEGPNQLENQTSITFIPQFHPHLTEGRQDPLPEPRHQEGRTDPTFEPTTTDLLPNTRFEPPPYGDFHRRSDDPSLTDDQLPILSREHYFGLNNANNILLNNPTTITQSTSDNIDLCTQTLPREPVAARFKRLTPSAPESQIKPVTTFRQLPVSEGNRQQQVECIDLILLS</sequence>
<organism evidence="2 3">
    <name type="scientific">Dreissena polymorpha</name>
    <name type="common">Zebra mussel</name>
    <name type="synonym">Mytilus polymorpha</name>
    <dbReference type="NCBI Taxonomy" id="45954"/>
    <lineage>
        <taxon>Eukaryota</taxon>
        <taxon>Metazoa</taxon>
        <taxon>Spiralia</taxon>
        <taxon>Lophotrochozoa</taxon>
        <taxon>Mollusca</taxon>
        <taxon>Bivalvia</taxon>
        <taxon>Autobranchia</taxon>
        <taxon>Heteroconchia</taxon>
        <taxon>Euheterodonta</taxon>
        <taxon>Imparidentia</taxon>
        <taxon>Neoheterodontei</taxon>
        <taxon>Myida</taxon>
        <taxon>Dreissenoidea</taxon>
        <taxon>Dreissenidae</taxon>
        <taxon>Dreissena</taxon>
    </lineage>
</organism>
<reference evidence="2" key="1">
    <citation type="journal article" date="2019" name="bioRxiv">
        <title>The Genome of the Zebra Mussel, Dreissena polymorpha: A Resource for Invasive Species Research.</title>
        <authorList>
            <person name="McCartney M.A."/>
            <person name="Auch B."/>
            <person name="Kono T."/>
            <person name="Mallez S."/>
            <person name="Zhang Y."/>
            <person name="Obille A."/>
            <person name="Becker A."/>
            <person name="Abrahante J.E."/>
            <person name="Garbe J."/>
            <person name="Badalamenti J.P."/>
            <person name="Herman A."/>
            <person name="Mangelson H."/>
            <person name="Liachko I."/>
            <person name="Sullivan S."/>
            <person name="Sone E.D."/>
            <person name="Koren S."/>
            <person name="Silverstein K.A.T."/>
            <person name="Beckman K.B."/>
            <person name="Gohl D.M."/>
        </authorList>
    </citation>
    <scope>NUCLEOTIDE SEQUENCE</scope>
    <source>
        <strain evidence="2">Duluth1</strain>
        <tissue evidence="2">Whole animal</tissue>
    </source>
</reference>
<feature type="compositionally biased region" description="Basic and acidic residues" evidence="1">
    <location>
        <begin position="26"/>
        <end position="43"/>
    </location>
</feature>
<dbReference type="EMBL" id="JAIWYP010000016">
    <property type="protein sequence ID" value="KAH3696947.1"/>
    <property type="molecule type" value="Genomic_DNA"/>
</dbReference>
<gene>
    <name evidence="2" type="ORF">DPMN_084429</name>
</gene>
<evidence type="ECO:0000313" key="3">
    <source>
        <dbReference type="Proteomes" id="UP000828390"/>
    </source>
</evidence>
<feature type="compositionally biased region" description="Polar residues" evidence="1">
    <location>
        <begin position="1"/>
        <end position="12"/>
    </location>
</feature>
<feature type="compositionally biased region" description="Basic and acidic residues" evidence="1">
    <location>
        <begin position="140"/>
        <end position="161"/>
    </location>
</feature>
<evidence type="ECO:0000313" key="2">
    <source>
        <dbReference type="EMBL" id="KAH3696947.1"/>
    </source>
</evidence>